<comment type="caution">
    <text evidence="2">The sequence shown here is derived from an EMBL/GenBank/DDBJ whole genome shotgun (WGS) entry which is preliminary data.</text>
</comment>
<organism evidence="2 3">
    <name type="scientific">Acanthopleuribacter pedis</name>
    <dbReference type="NCBI Taxonomy" id="442870"/>
    <lineage>
        <taxon>Bacteria</taxon>
        <taxon>Pseudomonadati</taxon>
        <taxon>Acidobacteriota</taxon>
        <taxon>Holophagae</taxon>
        <taxon>Acanthopleuribacterales</taxon>
        <taxon>Acanthopleuribacteraceae</taxon>
        <taxon>Acanthopleuribacter</taxon>
    </lineage>
</organism>
<gene>
    <name evidence="2" type="ORF">J3U88_18300</name>
</gene>
<sequence>MILVTMLLFLATPDTASSFEQAELTWRADHEQEMKSDNSWLNLVGLFWLQEGANTFGTATDADFVLPRHATVLKAGTFFLENGKVRYEMARGQRAVVDGKAALSGPLAMDNVLHHNHMRFFLIKRGDRLAVRIRDLRAGEFVNFQSLSYYSPKAKFVIKADYEAYESPQILRIGTVIGTEIELIVPGVIRFALDGVEHELLPTLESEEDDKFFLMFKDQTSGSTTYSGGRYLYADLPVDGKVTLNFNRATNPPCAYTPYATCPLPPAENWMNLAIEAGERTYKAPEKR</sequence>
<dbReference type="AlphaFoldDB" id="A0A8J7U3H7"/>
<evidence type="ECO:0000313" key="2">
    <source>
        <dbReference type="EMBL" id="MBO1320433.1"/>
    </source>
</evidence>
<dbReference type="PANTHER" id="PTHR41913">
    <property type="entry name" value="DUF1684 DOMAIN-CONTAINING PROTEIN"/>
    <property type="match status" value="1"/>
</dbReference>
<reference evidence="2" key="1">
    <citation type="submission" date="2021-03" db="EMBL/GenBank/DDBJ databases">
        <authorList>
            <person name="Wang G."/>
        </authorList>
    </citation>
    <scope>NUCLEOTIDE SEQUENCE</scope>
    <source>
        <strain evidence="2">KCTC 12899</strain>
    </source>
</reference>
<keyword evidence="1" id="KW-0732">Signal</keyword>
<dbReference type="RefSeq" id="WP_207860387.1">
    <property type="nucleotide sequence ID" value="NZ_JAFREP010000017.1"/>
</dbReference>
<evidence type="ECO:0000313" key="3">
    <source>
        <dbReference type="Proteomes" id="UP000664417"/>
    </source>
</evidence>
<dbReference type="Proteomes" id="UP000664417">
    <property type="component" value="Unassembled WGS sequence"/>
</dbReference>
<dbReference type="InterPro" id="IPR012467">
    <property type="entry name" value="DUF1684"/>
</dbReference>
<evidence type="ECO:0000256" key="1">
    <source>
        <dbReference type="SAM" id="SignalP"/>
    </source>
</evidence>
<keyword evidence="3" id="KW-1185">Reference proteome</keyword>
<dbReference type="Pfam" id="PF07920">
    <property type="entry name" value="DUF1684"/>
    <property type="match status" value="1"/>
</dbReference>
<accession>A0A8J7U3H7</accession>
<dbReference type="EMBL" id="JAFREP010000017">
    <property type="protein sequence ID" value="MBO1320433.1"/>
    <property type="molecule type" value="Genomic_DNA"/>
</dbReference>
<feature type="chain" id="PRO_5035276482" evidence="1">
    <location>
        <begin position="17"/>
        <end position="288"/>
    </location>
</feature>
<protein>
    <submittedName>
        <fullName evidence="2">DUF1684 domain-containing protein</fullName>
    </submittedName>
</protein>
<feature type="signal peptide" evidence="1">
    <location>
        <begin position="1"/>
        <end position="16"/>
    </location>
</feature>
<name>A0A8J7U3H7_9BACT</name>
<dbReference type="PANTHER" id="PTHR41913:SF1">
    <property type="entry name" value="DUF1684 DOMAIN-CONTAINING PROTEIN"/>
    <property type="match status" value="1"/>
</dbReference>
<proteinExistence type="predicted"/>